<keyword evidence="4" id="KW-0804">Transcription</keyword>
<feature type="domain" description="HTH luxR-type" evidence="6">
    <location>
        <begin position="151"/>
        <end position="216"/>
    </location>
</feature>
<dbReference type="InterPro" id="IPR039420">
    <property type="entry name" value="WalR-like"/>
</dbReference>
<dbReference type="SMART" id="SM00421">
    <property type="entry name" value="HTH_LUXR"/>
    <property type="match status" value="1"/>
</dbReference>
<dbReference type="Proteomes" id="UP000241118">
    <property type="component" value="Unassembled WGS sequence"/>
</dbReference>
<evidence type="ECO:0000256" key="2">
    <source>
        <dbReference type="ARBA" id="ARBA00023015"/>
    </source>
</evidence>
<dbReference type="PANTHER" id="PTHR43214:SF24">
    <property type="entry name" value="TRANSCRIPTIONAL REGULATORY PROTEIN NARL-RELATED"/>
    <property type="match status" value="1"/>
</dbReference>
<protein>
    <submittedName>
        <fullName evidence="8">LuxR family two component transcriptional regulator</fullName>
    </submittedName>
</protein>
<dbReference type="InterPro" id="IPR011006">
    <property type="entry name" value="CheY-like_superfamily"/>
</dbReference>
<dbReference type="CDD" id="cd17535">
    <property type="entry name" value="REC_NarL-like"/>
    <property type="match status" value="1"/>
</dbReference>
<evidence type="ECO:0000256" key="4">
    <source>
        <dbReference type="ARBA" id="ARBA00023163"/>
    </source>
</evidence>
<evidence type="ECO:0000256" key="3">
    <source>
        <dbReference type="ARBA" id="ARBA00023125"/>
    </source>
</evidence>
<reference evidence="8 9" key="1">
    <citation type="submission" date="2018-03" db="EMBL/GenBank/DDBJ databases">
        <title>Genomic Encyclopedia of Type Strains, Phase III (KMG-III): the genomes of soil and plant-associated and newly described type strains.</title>
        <authorList>
            <person name="Whitman W."/>
        </authorList>
    </citation>
    <scope>NUCLEOTIDE SEQUENCE [LARGE SCALE GENOMIC DNA]</scope>
    <source>
        <strain evidence="8 9">CGMCC 4.7097</strain>
    </source>
</reference>
<evidence type="ECO:0000256" key="5">
    <source>
        <dbReference type="PROSITE-ProRule" id="PRU00169"/>
    </source>
</evidence>
<dbReference type="Pfam" id="PF00072">
    <property type="entry name" value="Response_reg"/>
    <property type="match status" value="1"/>
</dbReference>
<dbReference type="PROSITE" id="PS50110">
    <property type="entry name" value="RESPONSE_REGULATORY"/>
    <property type="match status" value="1"/>
</dbReference>
<keyword evidence="1 5" id="KW-0597">Phosphoprotein</keyword>
<comment type="caution">
    <text evidence="8">The sequence shown here is derived from an EMBL/GenBank/DDBJ whole genome shotgun (WGS) entry which is preliminary data.</text>
</comment>
<dbReference type="PANTHER" id="PTHR43214">
    <property type="entry name" value="TWO-COMPONENT RESPONSE REGULATOR"/>
    <property type="match status" value="1"/>
</dbReference>
<dbReference type="SUPFAM" id="SSF52172">
    <property type="entry name" value="CheY-like"/>
    <property type="match status" value="1"/>
</dbReference>
<dbReference type="PROSITE" id="PS50043">
    <property type="entry name" value="HTH_LUXR_2"/>
    <property type="match status" value="1"/>
</dbReference>
<keyword evidence="9" id="KW-1185">Reference proteome</keyword>
<feature type="modified residue" description="4-aspartylphosphate" evidence="5">
    <location>
        <position position="61"/>
    </location>
</feature>
<dbReference type="GO" id="GO:0003677">
    <property type="term" value="F:DNA binding"/>
    <property type="evidence" value="ECO:0007669"/>
    <property type="project" value="UniProtKB-KW"/>
</dbReference>
<dbReference type="InterPro" id="IPR058245">
    <property type="entry name" value="NreC/VraR/RcsB-like_REC"/>
</dbReference>
<dbReference type="InterPro" id="IPR016032">
    <property type="entry name" value="Sig_transdc_resp-reg_C-effctor"/>
</dbReference>
<evidence type="ECO:0000259" key="6">
    <source>
        <dbReference type="PROSITE" id="PS50043"/>
    </source>
</evidence>
<keyword evidence="2" id="KW-0805">Transcription regulation</keyword>
<dbReference type="GO" id="GO:0000160">
    <property type="term" value="P:phosphorelay signal transduction system"/>
    <property type="evidence" value="ECO:0007669"/>
    <property type="project" value="InterPro"/>
</dbReference>
<dbReference type="Gene3D" id="3.40.50.2300">
    <property type="match status" value="1"/>
</dbReference>
<evidence type="ECO:0000256" key="1">
    <source>
        <dbReference type="ARBA" id="ARBA00022553"/>
    </source>
</evidence>
<accession>A0A2P8I1W0</accession>
<evidence type="ECO:0000313" key="8">
    <source>
        <dbReference type="EMBL" id="PSL52457.1"/>
    </source>
</evidence>
<dbReference type="RefSeq" id="WP_106619000.1">
    <property type="nucleotide sequence ID" value="NZ_PYAX01000013.1"/>
</dbReference>
<keyword evidence="3" id="KW-0238">DNA-binding</keyword>
<evidence type="ECO:0000313" key="9">
    <source>
        <dbReference type="Proteomes" id="UP000241118"/>
    </source>
</evidence>
<dbReference type="GO" id="GO:0006355">
    <property type="term" value="P:regulation of DNA-templated transcription"/>
    <property type="evidence" value="ECO:0007669"/>
    <property type="project" value="InterPro"/>
</dbReference>
<dbReference type="AlphaFoldDB" id="A0A2P8I1W0"/>
<dbReference type="Pfam" id="PF00196">
    <property type="entry name" value="GerE"/>
    <property type="match status" value="1"/>
</dbReference>
<organism evidence="8 9">
    <name type="scientific">Saccharothrix carnea</name>
    <dbReference type="NCBI Taxonomy" id="1280637"/>
    <lineage>
        <taxon>Bacteria</taxon>
        <taxon>Bacillati</taxon>
        <taxon>Actinomycetota</taxon>
        <taxon>Actinomycetes</taxon>
        <taxon>Pseudonocardiales</taxon>
        <taxon>Pseudonocardiaceae</taxon>
        <taxon>Saccharothrix</taxon>
    </lineage>
</organism>
<dbReference type="SMART" id="SM00448">
    <property type="entry name" value="REC"/>
    <property type="match status" value="1"/>
</dbReference>
<dbReference type="OrthoDB" id="9808843at2"/>
<dbReference type="CDD" id="cd06170">
    <property type="entry name" value="LuxR_C_like"/>
    <property type="match status" value="1"/>
</dbReference>
<dbReference type="InterPro" id="IPR001789">
    <property type="entry name" value="Sig_transdc_resp-reg_receiver"/>
</dbReference>
<dbReference type="PRINTS" id="PR00038">
    <property type="entry name" value="HTHLUXR"/>
</dbReference>
<feature type="domain" description="Response regulatory" evidence="7">
    <location>
        <begin position="10"/>
        <end position="126"/>
    </location>
</feature>
<dbReference type="InterPro" id="IPR000792">
    <property type="entry name" value="Tscrpt_reg_LuxR_C"/>
</dbReference>
<proteinExistence type="predicted"/>
<dbReference type="SUPFAM" id="SSF46894">
    <property type="entry name" value="C-terminal effector domain of the bipartite response regulators"/>
    <property type="match status" value="1"/>
</dbReference>
<gene>
    <name evidence="8" type="ORF">B0I31_113129</name>
</gene>
<evidence type="ECO:0000259" key="7">
    <source>
        <dbReference type="PROSITE" id="PS50110"/>
    </source>
</evidence>
<sequence length="218" mass="23104">MRLPGVVPVRLVLADDEALLRRGLKVLLEADGRVEVVAEAADGAGLLEVVRRFRPDVALVDVQMPGMDGLSALRAVLAWPDPPALAVLTTFDLDDYVATALELGAQGFLLKDAEPDALVRAVLDLAAGGAVLDPRITARLLPKMRAARLRRSPQLDGLSARERQVLELLAGGRPNSAIAASLGLSEATVKSYVSTVLTKLGVENRVQAALVAHQVGTW</sequence>
<name>A0A2P8I1W0_SACCR</name>
<dbReference type="EMBL" id="PYAX01000013">
    <property type="protein sequence ID" value="PSL52457.1"/>
    <property type="molecule type" value="Genomic_DNA"/>
</dbReference>